<dbReference type="PANTHER" id="PTHR23131:SF4">
    <property type="entry name" value="METALLO-BETA-LACTAMASE SUPERFAMILY POTEIN"/>
    <property type="match status" value="1"/>
</dbReference>
<dbReference type="EMBL" id="FOGB01000007">
    <property type="protein sequence ID" value="SEQ77116.1"/>
    <property type="molecule type" value="Genomic_DNA"/>
</dbReference>
<protein>
    <submittedName>
        <fullName evidence="2">Glyoxylase, beta-lactamase superfamily II</fullName>
    </submittedName>
</protein>
<dbReference type="AlphaFoldDB" id="A0A1H9IRC7"/>
<name>A0A1H9IRC7_9GAMM</name>
<evidence type="ECO:0000313" key="2">
    <source>
        <dbReference type="EMBL" id="SEQ77116.1"/>
    </source>
</evidence>
<dbReference type="InterPro" id="IPR036866">
    <property type="entry name" value="RibonucZ/Hydroxyglut_hydro"/>
</dbReference>
<organism evidence="2 3">
    <name type="scientific">Amphritea atlantica</name>
    <dbReference type="NCBI Taxonomy" id="355243"/>
    <lineage>
        <taxon>Bacteria</taxon>
        <taxon>Pseudomonadati</taxon>
        <taxon>Pseudomonadota</taxon>
        <taxon>Gammaproteobacteria</taxon>
        <taxon>Oceanospirillales</taxon>
        <taxon>Oceanospirillaceae</taxon>
        <taxon>Amphritea</taxon>
    </lineage>
</organism>
<dbReference type="RefSeq" id="WP_091359160.1">
    <property type="nucleotide sequence ID" value="NZ_AP025284.1"/>
</dbReference>
<dbReference type="OrthoDB" id="9803916at2"/>
<evidence type="ECO:0000259" key="1">
    <source>
        <dbReference type="SMART" id="SM00849"/>
    </source>
</evidence>
<proteinExistence type="predicted"/>
<dbReference type="Proteomes" id="UP000198749">
    <property type="component" value="Unassembled WGS sequence"/>
</dbReference>
<evidence type="ECO:0000313" key="3">
    <source>
        <dbReference type="Proteomes" id="UP000198749"/>
    </source>
</evidence>
<dbReference type="InterPro" id="IPR050662">
    <property type="entry name" value="Sec-metab_biosynth-thioest"/>
</dbReference>
<dbReference type="InterPro" id="IPR036388">
    <property type="entry name" value="WH-like_DNA-bd_sf"/>
</dbReference>
<dbReference type="Gene3D" id="3.60.15.10">
    <property type="entry name" value="Ribonuclease Z/Hydroxyacylglutathione hydrolase-like"/>
    <property type="match status" value="1"/>
</dbReference>
<accession>A0A1H9IRC7</accession>
<dbReference type="InterPro" id="IPR001279">
    <property type="entry name" value="Metallo-B-lactamas"/>
</dbReference>
<gene>
    <name evidence="2" type="ORF">SAMN03080615_02717</name>
</gene>
<sequence length="407" mass="45112">MSRGKESPERYKPVSGRKDQYIDCIGKSDATAVRVKHANLNGQWIALAFDSILVLEGVIVNSIVTAKYAVPEPGELLEVAPGVLWLRMPLPFELDHINLYLIDDTDGWVVVDCGLGNTDTRAVWQTVIASYLQGRPIKKVILTHAHVDHIGAAGWLCQYTAAPLWITAGEQATAEEYFQLESESGDTFTDQARCFLHSLGMDQQQITGIMGIFSGISSLVHPLPDTIRELKEGMSIQIGTAEWRVIVSEGHSEAHACLYSEALGVLISGDQVLPRISSNVSVRAGKPDANPMRAWIESLERLKALPADTLILPAHERPFYGLRQRLDELIEEHMETLQNVERACSEPVTVMQLAELIYQRKLTLFDLLLAGGECLANLNYLQAEKRLQCLPDAEGVLVFSQSQSQQR</sequence>
<keyword evidence="3" id="KW-1185">Reference proteome</keyword>
<dbReference type="SMART" id="SM00849">
    <property type="entry name" value="Lactamase_B"/>
    <property type="match status" value="1"/>
</dbReference>
<dbReference type="Gene3D" id="1.10.10.10">
    <property type="entry name" value="Winged helix-like DNA-binding domain superfamily/Winged helix DNA-binding domain"/>
    <property type="match status" value="1"/>
</dbReference>
<reference evidence="3" key="1">
    <citation type="submission" date="2016-10" db="EMBL/GenBank/DDBJ databases">
        <authorList>
            <person name="Varghese N."/>
            <person name="Submissions S."/>
        </authorList>
    </citation>
    <scope>NUCLEOTIDE SEQUENCE [LARGE SCALE GENOMIC DNA]</scope>
    <source>
        <strain evidence="3">DSM 18887</strain>
    </source>
</reference>
<dbReference type="SUPFAM" id="SSF56281">
    <property type="entry name" value="Metallo-hydrolase/oxidoreductase"/>
    <property type="match status" value="1"/>
</dbReference>
<dbReference type="STRING" id="355243.SAMN03080615_02717"/>
<dbReference type="PANTHER" id="PTHR23131">
    <property type="entry name" value="ENDORIBONUCLEASE LACTB2"/>
    <property type="match status" value="1"/>
</dbReference>
<dbReference type="Pfam" id="PF00753">
    <property type="entry name" value="Lactamase_B"/>
    <property type="match status" value="1"/>
</dbReference>
<feature type="domain" description="Metallo-beta-lactamase" evidence="1">
    <location>
        <begin position="96"/>
        <end position="315"/>
    </location>
</feature>